<dbReference type="Proteomes" id="UP000198940">
    <property type="component" value="Unassembled WGS sequence"/>
</dbReference>
<dbReference type="SUPFAM" id="SSF56601">
    <property type="entry name" value="beta-lactamase/transpeptidase-like"/>
    <property type="match status" value="1"/>
</dbReference>
<feature type="domain" description="Beta-lactamase-related" evidence="1">
    <location>
        <begin position="32"/>
        <end position="341"/>
    </location>
</feature>
<evidence type="ECO:0000313" key="2">
    <source>
        <dbReference type="EMBL" id="SFC23362.1"/>
    </source>
</evidence>
<evidence type="ECO:0000313" key="5">
    <source>
        <dbReference type="Proteomes" id="UP000198940"/>
    </source>
</evidence>
<evidence type="ECO:0000259" key="1">
    <source>
        <dbReference type="Pfam" id="PF00144"/>
    </source>
</evidence>
<dbReference type="PANTHER" id="PTHR46825:SF9">
    <property type="entry name" value="BETA-LACTAMASE-RELATED DOMAIN-CONTAINING PROTEIN"/>
    <property type="match status" value="1"/>
</dbReference>
<accession>A0A1M6UUT4</accession>
<dbReference type="InterPro" id="IPR050491">
    <property type="entry name" value="AmpC-like"/>
</dbReference>
<organism evidence="3 4">
    <name type="scientific">Flagellimonas taeanensis</name>
    <dbReference type="NCBI Taxonomy" id="1005926"/>
    <lineage>
        <taxon>Bacteria</taxon>
        <taxon>Pseudomonadati</taxon>
        <taxon>Bacteroidota</taxon>
        <taxon>Flavobacteriia</taxon>
        <taxon>Flavobacteriales</taxon>
        <taxon>Flavobacteriaceae</taxon>
        <taxon>Flagellimonas</taxon>
    </lineage>
</organism>
<dbReference type="Pfam" id="PF00144">
    <property type="entry name" value="Beta-lactamase"/>
    <property type="match status" value="1"/>
</dbReference>
<dbReference type="InterPro" id="IPR012338">
    <property type="entry name" value="Beta-lactam/transpept-like"/>
</dbReference>
<dbReference type="EMBL" id="FOKU01000007">
    <property type="protein sequence ID" value="SFC23362.1"/>
    <property type="molecule type" value="Genomic_DNA"/>
</dbReference>
<dbReference type="Proteomes" id="UP000184031">
    <property type="component" value="Unassembled WGS sequence"/>
</dbReference>
<keyword evidence="5" id="KW-1185">Reference proteome</keyword>
<sequence length="362" mass="40452">MTHLKTIFLSISLLITGLVKSQDIVERATKIDSFLTAQIKEHHIPALSVAIIDNGEIKCMGSYGTANLEFDVDNTEQTSFQLASVTKLLSATAIAMLIQEGKLDLDKEVTSYVDDLPKEWDDMRIKDLVAHQSGIVDLLALKKEFNTVDEALEVAKSNPLDFEPGTKTVYAGGDYALMMKVIEKVSGMPFQQFISKYLLEKVGMPHTGYNNMEQDFIYRTYDPMPNAATTYVWDNDQQKQRGFSMLFPKWTYPAGGMFSSIEDMANWIVALDKNTLLSEKYQKLLWTPIKLRDGNTSPFGIGWIVDRFGDVTATGHSGGPALADVMRLPESKITVIVLTNQISLRPFLTSGVLKLYVQPNNN</sequence>
<comment type="caution">
    <text evidence="3">The sequence shown here is derived from an EMBL/GenBank/DDBJ whole genome shotgun (WGS) entry which is preliminary data.</text>
</comment>
<evidence type="ECO:0000313" key="4">
    <source>
        <dbReference type="Proteomes" id="UP000184031"/>
    </source>
</evidence>
<dbReference type="RefSeq" id="WP_072878977.1">
    <property type="nucleotide sequence ID" value="NZ_FOKU01000007.1"/>
</dbReference>
<gene>
    <name evidence="2" type="ORF">SAMN04487891_107222</name>
    <name evidence="3" type="ORF">SAMN05216293_1783</name>
</gene>
<dbReference type="InterPro" id="IPR001466">
    <property type="entry name" value="Beta-lactam-related"/>
</dbReference>
<protein>
    <submittedName>
        <fullName evidence="3">CubicO group peptidase, beta-lactamase class C family</fullName>
    </submittedName>
</protein>
<reference evidence="3 4" key="1">
    <citation type="submission" date="2016-11" db="EMBL/GenBank/DDBJ databases">
        <authorList>
            <person name="Varghese N."/>
            <person name="Submissions S."/>
        </authorList>
    </citation>
    <scope>NUCLEOTIDE SEQUENCE [LARGE SCALE GENOMIC DNA]</scope>
    <source>
        <strain evidence="3 4">CGMCC 1.12174</strain>
        <strain evidence="2 5">DSM 26351</strain>
    </source>
</reference>
<dbReference type="EMBL" id="FRAT01000004">
    <property type="protein sequence ID" value="SHK72943.1"/>
    <property type="molecule type" value="Genomic_DNA"/>
</dbReference>
<dbReference type="Gene3D" id="3.40.710.10">
    <property type="entry name" value="DD-peptidase/beta-lactamase superfamily"/>
    <property type="match status" value="1"/>
</dbReference>
<evidence type="ECO:0000313" key="3">
    <source>
        <dbReference type="EMBL" id="SHK72943.1"/>
    </source>
</evidence>
<name>A0A1M6UUT4_9FLAO</name>
<proteinExistence type="predicted"/>
<dbReference type="STRING" id="1055723.SAMN05216293_1783"/>
<dbReference type="AlphaFoldDB" id="A0A1M6UUT4"/>
<dbReference type="PANTHER" id="PTHR46825">
    <property type="entry name" value="D-ALANYL-D-ALANINE-CARBOXYPEPTIDASE/ENDOPEPTIDASE AMPH"/>
    <property type="match status" value="1"/>
</dbReference>